<evidence type="ECO:0000313" key="2">
    <source>
        <dbReference type="EMBL" id="GAQ92678.1"/>
    </source>
</evidence>
<evidence type="ECO:0000256" key="1">
    <source>
        <dbReference type="SAM" id="MobiDB-lite"/>
    </source>
</evidence>
<feature type="compositionally biased region" description="Gly residues" evidence="1">
    <location>
        <begin position="417"/>
        <end position="429"/>
    </location>
</feature>
<dbReference type="EMBL" id="DF238040">
    <property type="protein sequence ID" value="GAQ92678.1"/>
    <property type="molecule type" value="Genomic_DNA"/>
</dbReference>
<organism evidence="2 3">
    <name type="scientific">Klebsormidium nitens</name>
    <name type="common">Green alga</name>
    <name type="synonym">Ulothrix nitens</name>
    <dbReference type="NCBI Taxonomy" id="105231"/>
    <lineage>
        <taxon>Eukaryota</taxon>
        <taxon>Viridiplantae</taxon>
        <taxon>Streptophyta</taxon>
        <taxon>Klebsormidiophyceae</taxon>
        <taxon>Klebsormidiales</taxon>
        <taxon>Klebsormidiaceae</taxon>
        <taxon>Klebsormidium</taxon>
    </lineage>
</organism>
<proteinExistence type="predicted"/>
<evidence type="ECO:0000313" key="3">
    <source>
        <dbReference type="Proteomes" id="UP000054558"/>
    </source>
</evidence>
<keyword evidence="3" id="KW-1185">Reference proteome</keyword>
<sequence>MPFLRDALILWLPPSWTNSSTLHLRSKLHHLHHLPKAKTMRGDGPPNARARSGTPVFPDQWPDSIEDLVRYMDPRYDGPVLDRPYDMQDPPQTLRFGQRIPSMDELQQLWEPELEAGEEPSRSVENSSSSVEEGEGRRGAARASTASVNTSRPRGLGGGLAQGVSAAPAQTRSQSVGPVPTLTEGLQMRAHTRSQSVGLIPVPTLTEGLEVSRGVKRPLSDSGDARGPMRIIAEPRFESAQRRRTLETSSRFGGLGSAWDVVGGNPHHYETGGFGVAGLAEPGASRSPWLGAITGRPHGNPGLGTGVSRVSGVSGALRTGFQRANPFSEEVEEGGRALAINPRVDERSSRGSSRRSRRRAAATRPESEEESELGLVTALELGRHLTNAGGASQTRPRRIEGGEMGESRETEETGNPGAIGGTGGAGATGGTASVGEETGGTRVEGEAGEGGGEESGPRRRRSGRAWWEAAYAARLQDSKEAKDE</sequence>
<feature type="region of interest" description="Disordered" evidence="1">
    <location>
        <begin position="114"/>
        <end position="180"/>
    </location>
</feature>
<gene>
    <name evidence="2" type="ORF">KFL_010910020</name>
</gene>
<accession>A0A1Y1IWN0</accession>
<feature type="region of interest" description="Disordered" evidence="1">
    <location>
        <begin position="36"/>
        <end position="56"/>
    </location>
</feature>
<feature type="compositionally biased region" description="Basic and acidic residues" evidence="1">
    <location>
        <begin position="397"/>
        <end position="411"/>
    </location>
</feature>
<reference evidence="2 3" key="1">
    <citation type="journal article" date="2014" name="Nat. Commun.">
        <title>Klebsormidium flaccidum genome reveals primary factors for plant terrestrial adaptation.</title>
        <authorList>
            <person name="Hori K."/>
            <person name="Maruyama F."/>
            <person name="Fujisawa T."/>
            <person name="Togashi T."/>
            <person name="Yamamoto N."/>
            <person name="Seo M."/>
            <person name="Sato S."/>
            <person name="Yamada T."/>
            <person name="Mori H."/>
            <person name="Tajima N."/>
            <person name="Moriyama T."/>
            <person name="Ikeuchi M."/>
            <person name="Watanabe M."/>
            <person name="Wada H."/>
            <person name="Kobayashi K."/>
            <person name="Saito M."/>
            <person name="Masuda T."/>
            <person name="Sasaki-Sekimoto Y."/>
            <person name="Mashiguchi K."/>
            <person name="Awai K."/>
            <person name="Shimojima M."/>
            <person name="Masuda S."/>
            <person name="Iwai M."/>
            <person name="Nobusawa T."/>
            <person name="Narise T."/>
            <person name="Kondo S."/>
            <person name="Saito H."/>
            <person name="Sato R."/>
            <person name="Murakawa M."/>
            <person name="Ihara Y."/>
            <person name="Oshima-Yamada Y."/>
            <person name="Ohtaka K."/>
            <person name="Satoh M."/>
            <person name="Sonobe K."/>
            <person name="Ishii M."/>
            <person name="Ohtani R."/>
            <person name="Kanamori-Sato M."/>
            <person name="Honoki R."/>
            <person name="Miyazaki D."/>
            <person name="Mochizuki H."/>
            <person name="Umetsu J."/>
            <person name="Higashi K."/>
            <person name="Shibata D."/>
            <person name="Kamiya Y."/>
            <person name="Sato N."/>
            <person name="Nakamura Y."/>
            <person name="Tabata S."/>
            <person name="Ida S."/>
            <person name="Kurokawa K."/>
            <person name="Ohta H."/>
        </authorList>
    </citation>
    <scope>NUCLEOTIDE SEQUENCE [LARGE SCALE GENOMIC DNA]</scope>
    <source>
        <strain evidence="2 3">NIES-2285</strain>
    </source>
</reference>
<dbReference type="Proteomes" id="UP000054558">
    <property type="component" value="Unassembled WGS sequence"/>
</dbReference>
<dbReference type="AlphaFoldDB" id="A0A1Y1IWN0"/>
<feature type="region of interest" description="Disordered" evidence="1">
    <location>
        <begin position="327"/>
        <end position="464"/>
    </location>
</feature>
<feature type="compositionally biased region" description="Basic residues" evidence="1">
    <location>
        <begin position="352"/>
        <end position="361"/>
    </location>
</feature>
<name>A0A1Y1IWN0_KLENI</name>
<protein>
    <submittedName>
        <fullName evidence="2">Uncharacterized protein</fullName>
    </submittedName>
</protein>